<keyword evidence="4" id="KW-0560">Oxidoreductase</keyword>
<evidence type="ECO:0000256" key="5">
    <source>
        <dbReference type="ARBA" id="ARBA00023033"/>
    </source>
</evidence>
<keyword evidence="3" id="KW-0274">FAD</keyword>
<evidence type="ECO:0000259" key="6">
    <source>
        <dbReference type="Pfam" id="PF01494"/>
    </source>
</evidence>
<dbReference type="GO" id="GO:0004497">
    <property type="term" value="F:monooxygenase activity"/>
    <property type="evidence" value="ECO:0007669"/>
    <property type="project" value="UniProtKB-KW"/>
</dbReference>
<dbReference type="Gene3D" id="3.50.50.60">
    <property type="entry name" value="FAD/NAD(P)-binding domain"/>
    <property type="match status" value="1"/>
</dbReference>
<keyword evidence="5" id="KW-0503">Monooxygenase</keyword>
<keyword evidence="2" id="KW-0285">Flavoprotein</keyword>
<evidence type="ECO:0000256" key="4">
    <source>
        <dbReference type="ARBA" id="ARBA00023002"/>
    </source>
</evidence>
<evidence type="ECO:0000313" key="7">
    <source>
        <dbReference type="EMBL" id="KAF9529595.1"/>
    </source>
</evidence>
<keyword evidence="8" id="KW-1185">Reference proteome</keyword>
<dbReference type="PRINTS" id="PR00420">
    <property type="entry name" value="RNGMNOXGNASE"/>
</dbReference>
<comment type="similarity">
    <text evidence="1">Belongs to the paxM FAD-dependent monooxygenase family.</text>
</comment>
<dbReference type="EMBL" id="MU157845">
    <property type="protein sequence ID" value="KAF9529595.1"/>
    <property type="molecule type" value="Genomic_DNA"/>
</dbReference>
<dbReference type="AlphaFoldDB" id="A0A9P6JRI4"/>
<evidence type="ECO:0000313" key="8">
    <source>
        <dbReference type="Proteomes" id="UP000807306"/>
    </source>
</evidence>
<evidence type="ECO:0000256" key="3">
    <source>
        <dbReference type="ARBA" id="ARBA00022827"/>
    </source>
</evidence>
<gene>
    <name evidence="7" type="ORF">CPB83DRAFT_852380</name>
</gene>
<dbReference type="PANTHER" id="PTHR13789">
    <property type="entry name" value="MONOOXYGENASE"/>
    <property type="match status" value="1"/>
</dbReference>
<dbReference type="Pfam" id="PF01494">
    <property type="entry name" value="FAD_binding_3"/>
    <property type="match status" value="1"/>
</dbReference>
<reference evidence="7" key="1">
    <citation type="submission" date="2020-11" db="EMBL/GenBank/DDBJ databases">
        <authorList>
            <consortium name="DOE Joint Genome Institute"/>
            <person name="Ahrendt S."/>
            <person name="Riley R."/>
            <person name="Andreopoulos W."/>
            <person name="Labutti K."/>
            <person name="Pangilinan J."/>
            <person name="Ruiz-Duenas F.J."/>
            <person name="Barrasa J.M."/>
            <person name="Sanchez-Garcia M."/>
            <person name="Camarero S."/>
            <person name="Miyauchi S."/>
            <person name="Serrano A."/>
            <person name="Linde D."/>
            <person name="Babiker R."/>
            <person name="Drula E."/>
            <person name="Ayuso-Fernandez I."/>
            <person name="Pacheco R."/>
            <person name="Padilla G."/>
            <person name="Ferreira P."/>
            <person name="Barriuso J."/>
            <person name="Kellner H."/>
            <person name="Castanera R."/>
            <person name="Alfaro M."/>
            <person name="Ramirez L."/>
            <person name="Pisabarro A.G."/>
            <person name="Kuo A."/>
            <person name="Tritt A."/>
            <person name="Lipzen A."/>
            <person name="He G."/>
            <person name="Yan M."/>
            <person name="Ng V."/>
            <person name="Cullen D."/>
            <person name="Martin F."/>
            <person name="Rosso M.-N."/>
            <person name="Henrissat B."/>
            <person name="Hibbett D."/>
            <person name="Martinez A.T."/>
            <person name="Grigoriev I.V."/>
        </authorList>
    </citation>
    <scope>NUCLEOTIDE SEQUENCE</scope>
    <source>
        <strain evidence="7">CBS 506.95</strain>
    </source>
</reference>
<proteinExistence type="inferred from homology"/>
<dbReference type="InterPro" id="IPR050493">
    <property type="entry name" value="FAD-dep_Monooxygenase_BioMet"/>
</dbReference>
<dbReference type="OrthoDB" id="1878542at2759"/>
<evidence type="ECO:0000256" key="1">
    <source>
        <dbReference type="ARBA" id="ARBA00007992"/>
    </source>
</evidence>
<evidence type="ECO:0000256" key="2">
    <source>
        <dbReference type="ARBA" id="ARBA00022630"/>
    </source>
</evidence>
<sequence>MARSGKARVALDIVVVGAGLAGMATAFSLSRAGHRVVVIEKSDGKARSYGSVVSSPNMTRIIQSWGVQDELDRMAVLFNRIHHYEAETGVFLGALTQGILDEIKKDAVHGFAIFPYGELLDLFHQLASKKGTKFRFNETVVSLEPDTPCVILESGERVCADLIVGADGFHSTIRSYVADGAQELESDARVVQLRTTIPLAKIREDRDFDDIGGPLDWDWWLGNGYICHCSVTQTQDQDMTVVIVHPYHEIATSENKEWHRTQKVENYGVSMDKMEPRLRKLVGMADSFAVRVYESPAVLESLVGPSSKVILVGEAAHHSMPSGYHLTAMGIEDAQTLGRLFSRIQRKDQIGQIATAYDEIRQPRAEFIHHYEKQYQTVLRVPKGPVQVVRDTCLQKLSEFAPGNAADEEMILQMWGGELQIITHDATEKVDDWWSQYGTFIWRASMPPPADGDTRAT</sequence>
<dbReference type="PANTHER" id="PTHR13789:SF309">
    <property type="entry name" value="PUTATIVE (AFU_ORTHOLOGUE AFUA_6G14510)-RELATED"/>
    <property type="match status" value="1"/>
</dbReference>
<comment type="caution">
    <text evidence="7">The sequence shown here is derived from an EMBL/GenBank/DDBJ whole genome shotgun (WGS) entry which is preliminary data.</text>
</comment>
<dbReference type="SUPFAM" id="SSF51905">
    <property type="entry name" value="FAD/NAD(P)-binding domain"/>
    <property type="match status" value="1"/>
</dbReference>
<dbReference type="Proteomes" id="UP000807306">
    <property type="component" value="Unassembled WGS sequence"/>
</dbReference>
<protein>
    <recommendedName>
        <fullName evidence="6">FAD-binding domain-containing protein</fullName>
    </recommendedName>
</protein>
<dbReference type="InterPro" id="IPR002938">
    <property type="entry name" value="FAD-bd"/>
</dbReference>
<feature type="domain" description="FAD-binding" evidence="6">
    <location>
        <begin position="12"/>
        <end position="366"/>
    </location>
</feature>
<accession>A0A9P6JRI4</accession>
<organism evidence="7 8">
    <name type="scientific">Crepidotus variabilis</name>
    <dbReference type="NCBI Taxonomy" id="179855"/>
    <lineage>
        <taxon>Eukaryota</taxon>
        <taxon>Fungi</taxon>
        <taxon>Dikarya</taxon>
        <taxon>Basidiomycota</taxon>
        <taxon>Agaricomycotina</taxon>
        <taxon>Agaricomycetes</taxon>
        <taxon>Agaricomycetidae</taxon>
        <taxon>Agaricales</taxon>
        <taxon>Agaricineae</taxon>
        <taxon>Crepidotaceae</taxon>
        <taxon>Crepidotus</taxon>
    </lineage>
</organism>
<dbReference type="GO" id="GO:0071949">
    <property type="term" value="F:FAD binding"/>
    <property type="evidence" value="ECO:0007669"/>
    <property type="project" value="InterPro"/>
</dbReference>
<dbReference type="InterPro" id="IPR036188">
    <property type="entry name" value="FAD/NAD-bd_sf"/>
</dbReference>
<name>A0A9P6JRI4_9AGAR</name>